<comment type="caution">
    <text evidence="2">The sequence shown here is derived from an EMBL/GenBank/DDBJ whole genome shotgun (WGS) entry which is preliminary data.</text>
</comment>
<gene>
    <name evidence="2" type="ORF">AM587_10010061</name>
</gene>
<evidence type="ECO:0000313" key="2">
    <source>
        <dbReference type="EMBL" id="KUG00209.1"/>
    </source>
</evidence>
<reference evidence="2 3" key="1">
    <citation type="submission" date="2015-11" db="EMBL/GenBank/DDBJ databases">
        <title>Genomes and virulence difference between two physiological races of Phytophthora nicotianae.</title>
        <authorList>
            <person name="Liu H."/>
            <person name="Ma X."/>
            <person name="Yu H."/>
            <person name="Fang D."/>
            <person name="Li Y."/>
            <person name="Wang X."/>
            <person name="Wang W."/>
            <person name="Dong Y."/>
            <person name="Xiao B."/>
        </authorList>
    </citation>
    <scope>NUCLEOTIDE SEQUENCE [LARGE SCALE GENOMIC DNA]</scope>
    <source>
        <strain evidence="3">race 0</strain>
    </source>
</reference>
<accession>A0A0W8DVD8</accession>
<organism evidence="2 3">
    <name type="scientific">Phytophthora nicotianae</name>
    <name type="common">Potato buckeye rot agent</name>
    <name type="synonym">Phytophthora parasitica</name>
    <dbReference type="NCBI Taxonomy" id="4792"/>
    <lineage>
        <taxon>Eukaryota</taxon>
        <taxon>Sar</taxon>
        <taxon>Stramenopiles</taxon>
        <taxon>Oomycota</taxon>
        <taxon>Peronosporomycetes</taxon>
        <taxon>Peronosporales</taxon>
        <taxon>Peronosporaceae</taxon>
        <taxon>Phytophthora</taxon>
    </lineage>
</organism>
<sequence length="70" mass="7598">MGPCEPSTPELLAHGADPFAANDDGKTPLELIPEGEMREQIEKLVADFQHAISFWVLGNRVSVRGAALPR</sequence>
<dbReference type="Proteomes" id="UP000052943">
    <property type="component" value="Unassembled WGS sequence"/>
</dbReference>
<dbReference type="InterPro" id="IPR036770">
    <property type="entry name" value="Ankyrin_rpt-contain_sf"/>
</dbReference>
<feature type="region of interest" description="Disordered" evidence="1">
    <location>
        <begin position="1"/>
        <end position="27"/>
    </location>
</feature>
<evidence type="ECO:0000256" key="1">
    <source>
        <dbReference type="SAM" id="MobiDB-lite"/>
    </source>
</evidence>
<dbReference type="EMBL" id="LNFO01000755">
    <property type="protein sequence ID" value="KUG00209.1"/>
    <property type="molecule type" value="Genomic_DNA"/>
</dbReference>
<proteinExistence type="predicted"/>
<evidence type="ECO:0000313" key="3">
    <source>
        <dbReference type="Proteomes" id="UP000052943"/>
    </source>
</evidence>
<dbReference type="Gene3D" id="1.25.40.20">
    <property type="entry name" value="Ankyrin repeat-containing domain"/>
    <property type="match status" value="1"/>
</dbReference>
<protein>
    <submittedName>
        <fullName evidence="2">Uncharacterized protein</fullName>
    </submittedName>
</protein>
<dbReference type="AlphaFoldDB" id="A0A0W8DVD8"/>
<name>A0A0W8DVD8_PHYNI</name>